<dbReference type="Proteomes" id="UP000004956">
    <property type="component" value="Unassembled WGS sequence"/>
</dbReference>
<sequence length="121" mass="13672">MFHVEQVEHGGAPTQEQGMYISVVKDGHGGKNQYVLLKESYRTPDGKNRSRVVRNFGNLEKLREGDPDALEKLKALYPSERERKVRAESAAKTQAVQALFEESGWTELDEPRPFALTGTLR</sequence>
<dbReference type="PATRIC" id="fig|762967.3.peg.1739"/>
<protein>
    <submittedName>
        <fullName evidence="1">Uncharacterized protein</fullName>
    </submittedName>
</protein>
<dbReference type="STRING" id="762967.HMPREF9440_02213"/>
<evidence type="ECO:0000313" key="1">
    <source>
        <dbReference type="EMBL" id="EHY30440.1"/>
    </source>
</evidence>
<organism evidence="1 2">
    <name type="scientific">Sutterella parvirubra YIT 11816</name>
    <dbReference type="NCBI Taxonomy" id="762967"/>
    <lineage>
        <taxon>Bacteria</taxon>
        <taxon>Pseudomonadati</taxon>
        <taxon>Pseudomonadota</taxon>
        <taxon>Betaproteobacteria</taxon>
        <taxon>Burkholderiales</taxon>
        <taxon>Sutterellaceae</taxon>
        <taxon>Sutterella</taxon>
    </lineage>
</organism>
<name>H3KHG9_9BURK</name>
<reference evidence="1 2" key="1">
    <citation type="submission" date="2011-11" db="EMBL/GenBank/DDBJ databases">
        <authorList>
            <person name="Weinstock G."/>
            <person name="Sodergren E."/>
            <person name="Clifton S."/>
            <person name="Fulton L."/>
            <person name="Fulton B."/>
            <person name="Courtney L."/>
            <person name="Fronick C."/>
            <person name="Harrison M."/>
            <person name="Strong C."/>
            <person name="Farmer C."/>
            <person name="Delahaunty K."/>
            <person name="Markovic C."/>
            <person name="Hall O."/>
            <person name="Minx P."/>
            <person name="Tomlinson C."/>
            <person name="Mitreva M."/>
            <person name="Hou S."/>
            <person name="Chen J."/>
            <person name="Wollam A."/>
            <person name="Pepin K.H."/>
            <person name="Johnson M."/>
            <person name="Bhonagiri V."/>
            <person name="Zhang X."/>
            <person name="Suruliraj S."/>
            <person name="Warren W."/>
            <person name="Chinwalla A."/>
            <person name="Mardis E.R."/>
            <person name="Wilson R.K."/>
        </authorList>
    </citation>
    <scope>NUCLEOTIDE SEQUENCE [LARGE SCALE GENOMIC DNA]</scope>
    <source>
        <strain evidence="1 2">YIT 11816</strain>
    </source>
</reference>
<proteinExistence type="predicted"/>
<evidence type="ECO:0000313" key="2">
    <source>
        <dbReference type="Proteomes" id="UP000004956"/>
    </source>
</evidence>
<keyword evidence="2" id="KW-1185">Reference proteome</keyword>
<comment type="caution">
    <text evidence="1">The sequence shown here is derived from an EMBL/GenBank/DDBJ whole genome shotgun (WGS) entry which is preliminary data.</text>
</comment>
<dbReference type="EMBL" id="AFBQ01000335">
    <property type="protein sequence ID" value="EHY30440.1"/>
    <property type="molecule type" value="Genomic_DNA"/>
</dbReference>
<gene>
    <name evidence="1" type="ORF">HMPREF9440_02213</name>
</gene>
<dbReference type="AlphaFoldDB" id="H3KHG9"/>
<accession>H3KHG9</accession>
<dbReference type="HOGENOM" id="CLU_2036863_0_0_4"/>